<dbReference type="Proteomes" id="UP001152320">
    <property type="component" value="Unassembled WGS sequence"/>
</dbReference>
<evidence type="ECO:0000259" key="6">
    <source>
        <dbReference type="PROSITE" id="PS51457"/>
    </source>
</evidence>
<comment type="subcellular location">
    <subcellularLocation>
        <location evidence="1">Nucleus</location>
    </subcellularLocation>
</comment>
<keyword evidence="3" id="KW-0805">Transcription regulation</keyword>
<evidence type="ECO:0000256" key="5">
    <source>
        <dbReference type="ARBA" id="ARBA00023242"/>
    </source>
</evidence>
<dbReference type="Gene3D" id="1.10.10.2590">
    <property type="entry name" value="BEN domain"/>
    <property type="match status" value="1"/>
</dbReference>
<evidence type="ECO:0000313" key="7">
    <source>
        <dbReference type="EMBL" id="KAJ8019043.1"/>
    </source>
</evidence>
<evidence type="ECO:0000313" key="8">
    <source>
        <dbReference type="Proteomes" id="UP001152320"/>
    </source>
</evidence>
<dbReference type="EMBL" id="JAIZAY010000101">
    <property type="protein sequence ID" value="KAJ8019043.1"/>
    <property type="molecule type" value="Genomic_DNA"/>
</dbReference>
<dbReference type="InterPro" id="IPR037496">
    <property type="entry name" value="BEND6-like"/>
</dbReference>
<comment type="caution">
    <text evidence="7">The sequence shown here is derived from an EMBL/GenBank/DDBJ whole genome shotgun (WGS) entry which is preliminary data.</text>
</comment>
<keyword evidence="2" id="KW-0678">Repressor</keyword>
<name>A0A9Q0YAD5_HOLLE</name>
<dbReference type="GO" id="GO:0005634">
    <property type="term" value="C:nucleus"/>
    <property type="evidence" value="ECO:0007669"/>
    <property type="project" value="UniProtKB-SubCell"/>
</dbReference>
<dbReference type="PANTHER" id="PTHR35346:SF1">
    <property type="entry name" value="BEN DOMAIN-CONTAINING PROTEIN 6"/>
    <property type="match status" value="1"/>
</dbReference>
<dbReference type="GO" id="GO:0003677">
    <property type="term" value="F:DNA binding"/>
    <property type="evidence" value="ECO:0007669"/>
    <property type="project" value="InterPro"/>
</dbReference>
<evidence type="ECO:0000256" key="3">
    <source>
        <dbReference type="ARBA" id="ARBA00023015"/>
    </source>
</evidence>
<reference evidence="7" key="1">
    <citation type="submission" date="2021-10" db="EMBL/GenBank/DDBJ databases">
        <title>Tropical sea cucumber genome reveals ecological adaptation and Cuvierian tubules defense mechanism.</title>
        <authorList>
            <person name="Chen T."/>
        </authorList>
    </citation>
    <scope>NUCLEOTIDE SEQUENCE</scope>
    <source>
        <strain evidence="7">Nanhai2018</strain>
        <tissue evidence="7">Muscle</tissue>
    </source>
</reference>
<accession>A0A9Q0YAD5</accession>
<dbReference type="PROSITE" id="PS51457">
    <property type="entry name" value="BEN"/>
    <property type="match status" value="1"/>
</dbReference>
<dbReference type="Pfam" id="PF10523">
    <property type="entry name" value="BEN"/>
    <property type="match status" value="1"/>
</dbReference>
<keyword evidence="4" id="KW-0804">Transcription</keyword>
<organism evidence="7 8">
    <name type="scientific">Holothuria leucospilota</name>
    <name type="common">Black long sea cucumber</name>
    <name type="synonym">Mertensiothuria leucospilota</name>
    <dbReference type="NCBI Taxonomy" id="206669"/>
    <lineage>
        <taxon>Eukaryota</taxon>
        <taxon>Metazoa</taxon>
        <taxon>Echinodermata</taxon>
        <taxon>Eleutherozoa</taxon>
        <taxon>Echinozoa</taxon>
        <taxon>Holothuroidea</taxon>
        <taxon>Aspidochirotacea</taxon>
        <taxon>Aspidochirotida</taxon>
        <taxon>Holothuriidae</taxon>
        <taxon>Holothuria</taxon>
    </lineage>
</organism>
<dbReference type="InterPro" id="IPR018379">
    <property type="entry name" value="BEN_domain"/>
</dbReference>
<dbReference type="GO" id="GO:0003714">
    <property type="term" value="F:transcription corepressor activity"/>
    <property type="evidence" value="ECO:0007669"/>
    <property type="project" value="InterPro"/>
</dbReference>
<dbReference type="OrthoDB" id="8858716at2759"/>
<protein>
    <submittedName>
        <fullName evidence="7">BEN domain-containing protein 6</fullName>
    </submittedName>
</protein>
<feature type="domain" description="BEN" evidence="6">
    <location>
        <begin position="1"/>
        <end position="88"/>
    </location>
</feature>
<evidence type="ECO:0000256" key="2">
    <source>
        <dbReference type="ARBA" id="ARBA00022491"/>
    </source>
</evidence>
<keyword evidence="8" id="KW-1185">Reference proteome</keyword>
<proteinExistence type="predicted"/>
<dbReference type="AlphaFoldDB" id="A0A9Q0YAD5"/>
<dbReference type="PANTHER" id="PTHR35346">
    <property type="entry name" value="BEN DOMAIN-CONTAINING PROTEIN 6"/>
    <property type="match status" value="1"/>
</dbReference>
<dbReference type="GO" id="GO:0045666">
    <property type="term" value="P:positive regulation of neuron differentiation"/>
    <property type="evidence" value="ECO:0007669"/>
    <property type="project" value="InterPro"/>
</dbReference>
<dbReference type="GO" id="GO:0045746">
    <property type="term" value="P:negative regulation of Notch signaling pathway"/>
    <property type="evidence" value="ECO:0007669"/>
    <property type="project" value="InterPro"/>
</dbReference>
<keyword evidence="5" id="KW-0539">Nucleus</keyword>
<sequence>MVRKCNTHEPSGLVNDILTGLYTNEYLAAHSLTGTSAIDDSEFQLKERLDPTVVKEIVGTVMKHFPQKTPTDVKCFIRQKLNNASKAIKRKNQ</sequence>
<evidence type="ECO:0000256" key="4">
    <source>
        <dbReference type="ARBA" id="ARBA00023163"/>
    </source>
</evidence>
<gene>
    <name evidence="7" type="ORF">HOLleu_42621</name>
</gene>
<evidence type="ECO:0000256" key="1">
    <source>
        <dbReference type="ARBA" id="ARBA00004123"/>
    </source>
</evidence>